<gene>
    <name evidence="11" type="ORF">RJ639_030307</name>
</gene>
<dbReference type="InterPro" id="IPR036396">
    <property type="entry name" value="Cyt_P450_sf"/>
</dbReference>
<keyword evidence="6 8" id="KW-0408">Iron</keyword>
<protein>
    <recommendedName>
        <fullName evidence="13">Cytochrome P450 71A9</fullName>
    </recommendedName>
</protein>
<dbReference type="InterPro" id="IPR002401">
    <property type="entry name" value="Cyt_P450_E_grp-I"/>
</dbReference>
<keyword evidence="10" id="KW-0812">Transmembrane</keyword>
<evidence type="ECO:0000256" key="5">
    <source>
        <dbReference type="ARBA" id="ARBA00023002"/>
    </source>
</evidence>
<evidence type="ECO:0000256" key="7">
    <source>
        <dbReference type="ARBA" id="ARBA00023033"/>
    </source>
</evidence>
<evidence type="ECO:0000256" key="1">
    <source>
        <dbReference type="ARBA" id="ARBA00001971"/>
    </source>
</evidence>
<evidence type="ECO:0000256" key="8">
    <source>
        <dbReference type="PIRSR" id="PIRSR602401-1"/>
    </source>
</evidence>
<dbReference type="GO" id="GO:0004497">
    <property type="term" value="F:monooxygenase activity"/>
    <property type="evidence" value="ECO:0007669"/>
    <property type="project" value="UniProtKB-KW"/>
</dbReference>
<organism evidence="11 12">
    <name type="scientific">Escallonia herrerae</name>
    <dbReference type="NCBI Taxonomy" id="1293975"/>
    <lineage>
        <taxon>Eukaryota</taxon>
        <taxon>Viridiplantae</taxon>
        <taxon>Streptophyta</taxon>
        <taxon>Embryophyta</taxon>
        <taxon>Tracheophyta</taxon>
        <taxon>Spermatophyta</taxon>
        <taxon>Magnoliopsida</taxon>
        <taxon>eudicotyledons</taxon>
        <taxon>Gunneridae</taxon>
        <taxon>Pentapetalae</taxon>
        <taxon>asterids</taxon>
        <taxon>campanulids</taxon>
        <taxon>Escalloniales</taxon>
        <taxon>Escalloniaceae</taxon>
        <taxon>Escallonia</taxon>
    </lineage>
</organism>
<dbReference type="Gene3D" id="1.10.630.10">
    <property type="entry name" value="Cytochrome P450"/>
    <property type="match status" value="1"/>
</dbReference>
<feature type="non-terminal residue" evidence="11">
    <location>
        <position position="1"/>
    </location>
</feature>
<reference evidence="11" key="1">
    <citation type="submission" date="2022-12" db="EMBL/GenBank/DDBJ databases">
        <title>Draft genome assemblies for two species of Escallonia (Escalloniales).</title>
        <authorList>
            <person name="Chanderbali A."/>
            <person name="Dervinis C."/>
            <person name="Anghel I."/>
            <person name="Soltis D."/>
            <person name="Soltis P."/>
            <person name="Zapata F."/>
        </authorList>
    </citation>
    <scope>NUCLEOTIDE SEQUENCE</scope>
    <source>
        <strain evidence="11">UCBG64.0493</strain>
        <tissue evidence="11">Leaf</tissue>
    </source>
</reference>
<feature type="binding site" description="axial binding residue" evidence="8">
    <location>
        <position position="470"/>
    </location>
    <ligand>
        <name>heme</name>
        <dbReference type="ChEBI" id="CHEBI:30413"/>
    </ligand>
    <ligandPart>
        <name>Fe</name>
        <dbReference type="ChEBI" id="CHEBI:18248"/>
    </ligandPart>
</feature>
<evidence type="ECO:0000313" key="12">
    <source>
        <dbReference type="Proteomes" id="UP001188597"/>
    </source>
</evidence>
<keyword evidence="4 8" id="KW-0479">Metal-binding</keyword>
<evidence type="ECO:0000256" key="4">
    <source>
        <dbReference type="ARBA" id="ARBA00022723"/>
    </source>
</evidence>
<proteinExistence type="inferred from homology"/>
<dbReference type="FunFam" id="1.10.630.10:FF:000011">
    <property type="entry name" value="Cytochrome P450 83B1"/>
    <property type="match status" value="1"/>
</dbReference>
<evidence type="ECO:0000256" key="2">
    <source>
        <dbReference type="ARBA" id="ARBA00010617"/>
    </source>
</evidence>
<evidence type="ECO:0000256" key="3">
    <source>
        <dbReference type="ARBA" id="ARBA00022617"/>
    </source>
</evidence>
<keyword evidence="7 9" id="KW-0503">Monooxygenase</keyword>
<evidence type="ECO:0008006" key="13">
    <source>
        <dbReference type="Google" id="ProtNLM"/>
    </source>
</evidence>
<dbReference type="GO" id="GO:0016705">
    <property type="term" value="F:oxidoreductase activity, acting on paired donors, with incorporation or reduction of molecular oxygen"/>
    <property type="evidence" value="ECO:0007669"/>
    <property type="project" value="InterPro"/>
</dbReference>
<dbReference type="Proteomes" id="UP001188597">
    <property type="component" value="Unassembled WGS sequence"/>
</dbReference>
<sequence length="509" mass="57837">PLEPLIHFIYNPCFFHGSMAQGQNTMSSTFPLLLSVVSLLCFFLMLLKKKKREEENISSSLPPGPRKLPLIGNLHQLGDLPHQSLHRLSHEYGPLMFLKLGSVPTLVVSSAAMMREIFRKHDRVFSGRPILYAGRKLSYNCSDLAFAPYGQYWREVRKIVVLELLGAKRVQFFEAIREEEVALMIRSIAHPSLNCSIDLSEMTLLLANNVICQVAFGTKSGIGLHNTGKSKVHDILHEAQCLLGEVNIADFFPWMWWLNKLNGLDTRLGKIFKELDRFYDKVIEEHLDPTRPKPMHEDLVDVLLRVQKDPSQAISFSNEQIKGVLTDMFIAGTDTSSATLVWTMAELIRNPSAMNKAQSEVRDIVKGKGKVEESDLTRFIYLKSVVKESLRLHPPAPLLVPRETIESCKVLGFEIPAQTRVFISAISLGRDPKSWENPNEFQPERFLNRDIDFKGQNFEFLPFGIGRRGCPGTSFALLLVELALANLLYWFDWRLPEGMRAEDMNVEEA</sequence>
<dbReference type="PROSITE" id="PS00086">
    <property type="entry name" value="CYTOCHROME_P450"/>
    <property type="match status" value="1"/>
</dbReference>
<dbReference type="Pfam" id="PF00067">
    <property type="entry name" value="p450"/>
    <property type="match status" value="1"/>
</dbReference>
<dbReference type="SUPFAM" id="SSF48264">
    <property type="entry name" value="Cytochrome P450"/>
    <property type="match status" value="1"/>
</dbReference>
<dbReference type="PANTHER" id="PTHR47955">
    <property type="entry name" value="CYTOCHROME P450 FAMILY 71 PROTEIN"/>
    <property type="match status" value="1"/>
</dbReference>
<evidence type="ECO:0000313" key="11">
    <source>
        <dbReference type="EMBL" id="KAK3037499.1"/>
    </source>
</evidence>
<dbReference type="EMBL" id="JAVXUP010000121">
    <property type="protein sequence ID" value="KAK3037499.1"/>
    <property type="molecule type" value="Genomic_DNA"/>
</dbReference>
<dbReference type="InterPro" id="IPR001128">
    <property type="entry name" value="Cyt_P450"/>
</dbReference>
<comment type="similarity">
    <text evidence="2 9">Belongs to the cytochrome P450 family.</text>
</comment>
<evidence type="ECO:0000256" key="10">
    <source>
        <dbReference type="SAM" id="Phobius"/>
    </source>
</evidence>
<name>A0AA89BBQ5_9ASTE</name>
<dbReference type="AlphaFoldDB" id="A0AA89BBQ5"/>
<keyword evidence="3 8" id="KW-0349">Heme</keyword>
<dbReference type="GO" id="GO:0005506">
    <property type="term" value="F:iron ion binding"/>
    <property type="evidence" value="ECO:0007669"/>
    <property type="project" value="InterPro"/>
</dbReference>
<dbReference type="CDD" id="cd11072">
    <property type="entry name" value="CYP71-like"/>
    <property type="match status" value="1"/>
</dbReference>
<keyword evidence="10" id="KW-0472">Membrane</keyword>
<keyword evidence="10" id="KW-1133">Transmembrane helix</keyword>
<evidence type="ECO:0000256" key="9">
    <source>
        <dbReference type="RuleBase" id="RU000461"/>
    </source>
</evidence>
<dbReference type="InterPro" id="IPR017972">
    <property type="entry name" value="Cyt_P450_CS"/>
</dbReference>
<keyword evidence="12" id="KW-1185">Reference proteome</keyword>
<feature type="transmembrane region" description="Helical" evidence="10">
    <location>
        <begin position="29"/>
        <end position="47"/>
    </location>
</feature>
<dbReference type="PRINTS" id="PR00463">
    <property type="entry name" value="EP450I"/>
</dbReference>
<dbReference type="GO" id="GO:0020037">
    <property type="term" value="F:heme binding"/>
    <property type="evidence" value="ECO:0007669"/>
    <property type="project" value="InterPro"/>
</dbReference>
<dbReference type="PRINTS" id="PR00385">
    <property type="entry name" value="P450"/>
</dbReference>
<comment type="caution">
    <text evidence="11">The sequence shown here is derived from an EMBL/GenBank/DDBJ whole genome shotgun (WGS) entry which is preliminary data.</text>
</comment>
<feature type="non-terminal residue" evidence="11">
    <location>
        <position position="509"/>
    </location>
</feature>
<accession>A0AA89BBQ5</accession>
<dbReference type="PANTHER" id="PTHR47955:SF19">
    <property type="entry name" value="CYTOCHROME P450 71A9-LIKE ISOFORM X1"/>
    <property type="match status" value="1"/>
</dbReference>
<comment type="cofactor">
    <cofactor evidence="1 8">
        <name>heme</name>
        <dbReference type="ChEBI" id="CHEBI:30413"/>
    </cofactor>
</comment>
<evidence type="ECO:0000256" key="6">
    <source>
        <dbReference type="ARBA" id="ARBA00023004"/>
    </source>
</evidence>
<keyword evidence="5 9" id="KW-0560">Oxidoreductase</keyword>